<dbReference type="AlphaFoldDB" id="A0AAV4QQ29"/>
<dbReference type="Proteomes" id="UP001054945">
    <property type="component" value="Unassembled WGS sequence"/>
</dbReference>
<evidence type="ECO:0000313" key="2">
    <source>
        <dbReference type="EMBL" id="GIY11290.1"/>
    </source>
</evidence>
<evidence type="ECO:0000256" key="1">
    <source>
        <dbReference type="SAM" id="MobiDB-lite"/>
    </source>
</evidence>
<comment type="caution">
    <text evidence="2">The sequence shown here is derived from an EMBL/GenBank/DDBJ whole genome shotgun (WGS) entry which is preliminary data.</text>
</comment>
<feature type="compositionally biased region" description="Basic and acidic residues" evidence="1">
    <location>
        <begin position="69"/>
        <end position="79"/>
    </location>
</feature>
<sequence length="181" mass="20426">MFSTVPKAYAQDQSEFEGFKQAHIERVGLCCNPVEDTNIKVYFAILVTTESKFMHYYFIKRGERKKRGLKSELAGERGKKSASNLVEGRPRNSTGRRGGIHSWVDVPARSTCTRPEGLLFGLDPSHTTTRRNGFFFFFSLSFLSGSTARRIHGLKYLENNGSRSIAKRSFSCCHQCASVQL</sequence>
<dbReference type="EMBL" id="BPLR01006630">
    <property type="protein sequence ID" value="GIY11290.1"/>
    <property type="molecule type" value="Genomic_DNA"/>
</dbReference>
<name>A0AAV4QQ29_CAEEX</name>
<proteinExistence type="predicted"/>
<accession>A0AAV4QQ29</accession>
<reference evidence="2 3" key="1">
    <citation type="submission" date="2021-06" db="EMBL/GenBank/DDBJ databases">
        <title>Caerostris extrusa draft genome.</title>
        <authorList>
            <person name="Kono N."/>
            <person name="Arakawa K."/>
        </authorList>
    </citation>
    <scope>NUCLEOTIDE SEQUENCE [LARGE SCALE GENOMIC DNA]</scope>
</reference>
<protein>
    <submittedName>
        <fullName evidence="2">Uncharacterized protein</fullName>
    </submittedName>
</protein>
<gene>
    <name evidence="2" type="ORF">CEXT_162651</name>
</gene>
<feature type="region of interest" description="Disordered" evidence="1">
    <location>
        <begin position="69"/>
        <end position="99"/>
    </location>
</feature>
<evidence type="ECO:0000313" key="3">
    <source>
        <dbReference type="Proteomes" id="UP001054945"/>
    </source>
</evidence>
<keyword evidence="3" id="KW-1185">Reference proteome</keyword>
<organism evidence="2 3">
    <name type="scientific">Caerostris extrusa</name>
    <name type="common">Bark spider</name>
    <name type="synonym">Caerostris bankana</name>
    <dbReference type="NCBI Taxonomy" id="172846"/>
    <lineage>
        <taxon>Eukaryota</taxon>
        <taxon>Metazoa</taxon>
        <taxon>Ecdysozoa</taxon>
        <taxon>Arthropoda</taxon>
        <taxon>Chelicerata</taxon>
        <taxon>Arachnida</taxon>
        <taxon>Araneae</taxon>
        <taxon>Araneomorphae</taxon>
        <taxon>Entelegynae</taxon>
        <taxon>Araneoidea</taxon>
        <taxon>Araneidae</taxon>
        <taxon>Caerostris</taxon>
    </lineage>
</organism>